<comment type="caution">
    <text evidence="1">The sequence shown here is derived from an EMBL/GenBank/DDBJ whole genome shotgun (WGS) entry which is preliminary data.</text>
</comment>
<proteinExistence type="predicted"/>
<protein>
    <recommendedName>
        <fullName evidence="3">Transposase-associated domain-containing protein</fullName>
    </recommendedName>
</protein>
<gene>
    <name evidence="1" type="ORF">CR513_43748</name>
</gene>
<reference evidence="1" key="1">
    <citation type="submission" date="2018-05" db="EMBL/GenBank/DDBJ databases">
        <title>Draft genome of Mucuna pruriens seed.</title>
        <authorList>
            <person name="Nnadi N.E."/>
            <person name="Vos R."/>
            <person name="Hasami M.H."/>
            <person name="Devisetty U.K."/>
            <person name="Aguiy J.C."/>
        </authorList>
    </citation>
    <scope>NUCLEOTIDE SEQUENCE [LARGE SCALE GENOMIC DNA]</scope>
    <source>
        <strain evidence="1">JCA_2017</strain>
    </source>
</reference>
<dbReference type="PANTHER" id="PTHR10775:SF182">
    <property type="entry name" value="TRANSPOSON, EN_SPM-LIKE, TRANSPOSASE-ASSOCIATED DOMAIN PROTEIN-RELATED"/>
    <property type="match status" value="1"/>
</dbReference>
<dbReference type="EMBL" id="QJKJ01009561">
    <property type="protein sequence ID" value="RDX76279.1"/>
    <property type="molecule type" value="Genomic_DNA"/>
</dbReference>
<evidence type="ECO:0008006" key="3">
    <source>
        <dbReference type="Google" id="ProtNLM"/>
    </source>
</evidence>
<dbReference type="Proteomes" id="UP000257109">
    <property type="component" value="Unassembled WGS sequence"/>
</dbReference>
<dbReference type="STRING" id="157652.A0A371FDA4"/>
<dbReference type="PANTHER" id="PTHR10775">
    <property type="entry name" value="OS08G0208400 PROTEIN"/>
    <property type="match status" value="1"/>
</dbReference>
<sequence>MKEKDVPYSVLQRLYMAKSTTQYMFWYAHGVCHDKLMITDLADAIAWKQFDTTYPMFAQEPRNVCLGLCTNGFNPFGGSPTPYLCWPIFVTPYNLPPSMCMRREYIFFSLLIPGPKSPGKSLYVYLRPLIDDLKILWEDGVNTFDTRKKQNFNMKVALLWTISDFPAYGMLNSWSTYGKLACPYCKEHNKSFVLKHSRKCYWFDYHRQYLPLEYSFRRDQYSFKNSTIERSLPPQRLNGIEIMSRVSQLKDFIFGLNSHNEKQHGFGKVHT</sequence>
<dbReference type="AlphaFoldDB" id="A0A371FDA4"/>
<dbReference type="Pfam" id="PF02992">
    <property type="entry name" value="Transposase_21"/>
    <property type="match status" value="1"/>
</dbReference>
<accession>A0A371FDA4</accession>
<feature type="non-terminal residue" evidence="1">
    <location>
        <position position="271"/>
    </location>
</feature>
<organism evidence="1 2">
    <name type="scientific">Mucuna pruriens</name>
    <name type="common">Velvet bean</name>
    <name type="synonym">Dolichos pruriens</name>
    <dbReference type="NCBI Taxonomy" id="157652"/>
    <lineage>
        <taxon>Eukaryota</taxon>
        <taxon>Viridiplantae</taxon>
        <taxon>Streptophyta</taxon>
        <taxon>Embryophyta</taxon>
        <taxon>Tracheophyta</taxon>
        <taxon>Spermatophyta</taxon>
        <taxon>Magnoliopsida</taxon>
        <taxon>eudicotyledons</taxon>
        <taxon>Gunneridae</taxon>
        <taxon>Pentapetalae</taxon>
        <taxon>rosids</taxon>
        <taxon>fabids</taxon>
        <taxon>Fabales</taxon>
        <taxon>Fabaceae</taxon>
        <taxon>Papilionoideae</taxon>
        <taxon>50 kb inversion clade</taxon>
        <taxon>NPAAA clade</taxon>
        <taxon>indigoferoid/millettioid clade</taxon>
        <taxon>Phaseoleae</taxon>
        <taxon>Mucuna</taxon>
    </lineage>
</organism>
<evidence type="ECO:0000313" key="1">
    <source>
        <dbReference type="EMBL" id="RDX76279.1"/>
    </source>
</evidence>
<evidence type="ECO:0000313" key="2">
    <source>
        <dbReference type="Proteomes" id="UP000257109"/>
    </source>
</evidence>
<keyword evidence="2" id="KW-1185">Reference proteome</keyword>
<name>A0A371FDA4_MUCPR</name>
<dbReference type="InterPro" id="IPR004242">
    <property type="entry name" value="Transposase_21"/>
</dbReference>
<dbReference type="OrthoDB" id="911793at2759"/>